<evidence type="ECO:0000313" key="2">
    <source>
        <dbReference type="EMBL" id="SIO54513.1"/>
    </source>
</evidence>
<accession>A0A1N6KDJ4</accession>
<gene>
    <name evidence="2" type="ORF">SAMN04488055_5616</name>
</gene>
<keyword evidence="3" id="KW-1185">Reference proteome</keyword>
<dbReference type="GO" id="GO:0016301">
    <property type="term" value="F:kinase activity"/>
    <property type="evidence" value="ECO:0007669"/>
    <property type="project" value="UniProtKB-KW"/>
</dbReference>
<dbReference type="InterPro" id="IPR000595">
    <property type="entry name" value="cNMP-bd_dom"/>
</dbReference>
<dbReference type="OrthoDB" id="9152304at2"/>
<dbReference type="Proteomes" id="UP000185003">
    <property type="component" value="Unassembled WGS sequence"/>
</dbReference>
<dbReference type="AlphaFoldDB" id="A0A1N6KDJ4"/>
<sequence>MAKKTLTDAVAPLINYFDDLLPLNKMEKDLVREKFQHRLFRKRQYVLQEDEICTHFNFVVRGCLRMYKIDDNGVIHILQFAIEDHWISDLGSFHGLQPSALNIDAVEDTVVLQISRDDLITLYTSAPKFDRIFRVLIENSFVRLQQRLLQNISSTAEERYQSFLDSYPHLAGRLSQIQIAAFLGITPEFLSRLKGRKTTKKLPKS</sequence>
<dbReference type="SUPFAM" id="SSF51206">
    <property type="entry name" value="cAMP-binding domain-like"/>
    <property type="match status" value="1"/>
</dbReference>
<dbReference type="Pfam" id="PF00027">
    <property type="entry name" value="cNMP_binding"/>
    <property type="match status" value="1"/>
</dbReference>
<feature type="domain" description="Cyclic nucleotide-binding" evidence="1">
    <location>
        <begin position="19"/>
        <end position="122"/>
    </location>
</feature>
<dbReference type="CDD" id="cd00038">
    <property type="entry name" value="CAP_ED"/>
    <property type="match status" value="1"/>
</dbReference>
<dbReference type="STRING" id="536979.SAMN04488055_5616"/>
<dbReference type="Gene3D" id="2.60.120.10">
    <property type="entry name" value="Jelly Rolls"/>
    <property type="match status" value="1"/>
</dbReference>
<dbReference type="EMBL" id="FSRA01000002">
    <property type="protein sequence ID" value="SIO54513.1"/>
    <property type="molecule type" value="Genomic_DNA"/>
</dbReference>
<proteinExistence type="predicted"/>
<dbReference type="InterPro" id="IPR014710">
    <property type="entry name" value="RmlC-like_jellyroll"/>
</dbReference>
<evidence type="ECO:0000313" key="3">
    <source>
        <dbReference type="Proteomes" id="UP000185003"/>
    </source>
</evidence>
<name>A0A1N6KDJ4_9BACT</name>
<keyword evidence="2" id="KW-0808">Transferase</keyword>
<organism evidence="2 3">
    <name type="scientific">Chitinophaga niabensis</name>
    <dbReference type="NCBI Taxonomy" id="536979"/>
    <lineage>
        <taxon>Bacteria</taxon>
        <taxon>Pseudomonadati</taxon>
        <taxon>Bacteroidota</taxon>
        <taxon>Chitinophagia</taxon>
        <taxon>Chitinophagales</taxon>
        <taxon>Chitinophagaceae</taxon>
        <taxon>Chitinophaga</taxon>
    </lineage>
</organism>
<evidence type="ECO:0000259" key="1">
    <source>
        <dbReference type="PROSITE" id="PS50042"/>
    </source>
</evidence>
<keyword evidence="2" id="KW-0418">Kinase</keyword>
<reference evidence="2 3" key="1">
    <citation type="submission" date="2016-11" db="EMBL/GenBank/DDBJ databases">
        <authorList>
            <person name="Jaros S."/>
            <person name="Januszkiewicz K."/>
            <person name="Wedrychowicz H."/>
        </authorList>
    </citation>
    <scope>NUCLEOTIDE SEQUENCE [LARGE SCALE GENOMIC DNA]</scope>
    <source>
        <strain evidence="2 3">DSM 24787</strain>
    </source>
</reference>
<dbReference type="PROSITE" id="PS50042">
    <property type="entry name" value="CNMP_BINDING_3"/>
    <property type="match status" value="1"/>
</dbReference>
<dbReference type="RefSeq" id="WP_074242828.1">
    <property type="nucleotide sequence ID" value="NZ_FSRA01000002.1"/>
</dbReference>
<dbReference type="InterPro" id="IPR018490">
    <property type="entry name" value="cNMP-bd_dom_sf"/>
</dbReference>
<protein>
    <submittedName>
        <fullName evidence="2">cAMP-binding domain of CRP or a regulatory subunit of cAMP-dependent protein kinases</fullName>
    </submittedName>
</protein>